<dbReference type="KEGG" id="nti:DNFV4_00863"/>
<accession>A0AA86MWL6</accession>
<evidence type="ECO:0000256" key="5">
    <source>
        <dbReference type="ARBA" id="ARBA00022729"/>
    </source>
</evidence>
<dbReference type="Pfam" id="PF00593">
    <property type="entry name" value="TonB_dep_Rec_b-barrel"/>
    <property type="match status" value="1"/>
</dbReference>
<evidence type="ECO:0000256" key="6">
    <source>
        <dbReference type="ARBA" id="ARBA00023077"/>
    </source>
</evidence>
<dbReference type="InterPro" id="IPR039426">
    <property type="entry name" value="TonB-dep_rcpt-like"/>
</dbReference>
<keyword evidence="2 10" id="KW-0813">Transport</keyword>
<evidence type="ECO:0000256" key="11">
    <source>
        <dbReference type="RuleBase" id="RU003357"/>
    </source>
</evidence>
<evidence type="ECO:0000256" key="4">
    <source>
        <dbReference type="ARBA" id="ARBA00022692"/>
    </source>
</evidence>
<keyword evidence="5" id="KW-0732">Signal</keyword>
<dbReference type="GO" id="GO:0044718">
    <property type="term" value="P:siderophore transmembrane transport"/>
    <property type="evidence" value="ECO:0007669"/>
    <property type="project" value="TreeGrafter"/>
</dbReference>
<dbReference type="InterPro" id="IPR037066">
    <property type="entry name" value="Plug_dom_sf"/>
</dbReference>
<feature type="domain" description="TonB-dependent receptor-like beta-barrel" evidence="12">
    <location>
        <begin position="184"/>
        <end position="628"/>
    </location>
</feature>
<dbReference type="PANTHER" id="PTHR30069">
    <property type="entry name" value="TONB-DEPENDENT OUTER MEMBRANE RECEPTOR"/>
    <property type="match status" value="1"/>
</dbReference>
<evidence type="ECO:0000256" key="3">
    <source>
        <dbReference type="ARBA" id="ARBA00022452"/>
    </source>
</evidence>
<evidence type="ECO:0000256" key="2">
    <source>
        <dbReference type="ARBA" id="ARBA00022448"/>
    </source>
</evidence>
<evidence type="ECO:0000313" key="15">
    <source>
        <dbReference type="Proteomes" id="UP001179121"/>
    </source>
</evidence>
<reference evidence="14" key="1">
    <citation type="submission" date="2022-10" db="EMBL/GenBank/DDBJ databases">
        <authorList>
            <person name="Koch H."/>
        </authorList>
    </citation>
    <scope>NUCLEOTIDE SEQUENCE</scope>
    <source>
        <strain evidence="14">DNF</strain>
    </source>
</reference>
<dbReference type="CDD" id="cd01347">
    <property type="entry name" value="ligand_gated_channel"/>
    <property type="match status" value="1"/>
</dbReference>
<evidence type="ECO:0000256" key="1">
    <source>
        <dbReference type="ARBA" id="ARBA00004571"/>
    </source>
</evidence>
<gene>
    <name evidence="14" type="ORF">DNFV4_00863</name>
</gene>
<protein>
    <submittedName>
        <fullName evidence="14">TonB-dependent receptor</fullName>
    </submittedName>
</protein>
<organism evidence="14 15">
    <name type="scientific">Nitrospira tepida</name>
    <dbReference type="NCBI Taxonomy" id="2973512"/>
    <lineage>
        <taxon>Bacteria</taxon>
        <taxon>Pseudomonadati</taxon>
        <taxon>Nitrospirota</taxon>
        <taxon>Nitrospiria</taxon>
        <taxon>Nitrospirales</taxon>
        <taxon>Nitrospiraceae</taxon>
        <taxon>Nitrospira</taxon>
    </lineage>
</organism>
<dbReference type="InterPro" id="IPR012910">
    <property type="entry name" value="Plug_dom"/>
</dbReference>
<evidence type="ECO:0000259" key="13">
    <source>
        <dbReference type="Pfam" id="PF07715"/>
    </source>
</evidence>
<keyword evidence="9 10" id="KW-0998">Cell outer membrane</keyword>
<evidence type="ECO:0000256" key="7">
    <source>
        <dbReference type="ARBA" id="ARBA00023136"/>
    </source>
</evidence>
<dbReference type="Gene3D" id="2.170.130.10">
    <property type="entry name" value="TonB-dependent receptor, plug domain"/>
    <property type="match status" value="1"/>
</dbReference>
<dbReference type="PANTHER" id="PTHR30069:SF29">
    <property type="entry name" value="HEMOGLOBIN AND HEMOGLOBIN-HAPTOGLOBIN-BINDING PROTEIN 1-RELATED"/>
    <property type="match status" value="1"/>
</dbReference>
<dbReference type="GO" id="GO:0015344">
    <property type="term" value="F:siderophore uptake transmembrane transporter activity"/>
    <property type="evidence" value="ECO:0007669"/>
    <property type="project" value="TreeGrafter"/>
</dbReference>
<proteinExistence type="inferred from homology"/>
<dbReference type="GO" id="GO:0009279">
    <property type="term" value="C:cell outer membrane"/>
    <property type="evidence" value="ECO:0007669"/>
    <property type="project" value="UniProtKB-SubCell"/>
</dbReference>
<comment type="similarity">
    <text evidence="10 11">Belongs to the TonB-dependent receptor family.</text>
</comment>
<feature type="domain" description="TonB-dependent receptor plug" evidence="13">
    <location>
        <begin position="32"/>
        <end position="141"/>
    </location>
</feature>
<keyword evidence="6 11" id="KW-0798">TonB box</keyword>
<evidence type="ECO:0000256" key="10">
    <source>
        <dbReference type="PROSITE-ProRule" id="PRU01360"/>
    </source>
</evidence>
<evidence type="ECO:0000259" key="12">
    <source>
        <dbReference type="Pfam" id="PF00593"/>
    </source>
</evidence>
<dbReference type="AlphaFoldDB" id="A0AA86MWL6"/>
<evidence type="ECO:0000256" key="8">
    <source>
        <dbReference type="ARBA" id="ARBA00023170"/>
    </source>
</evidence>
<dbReference type="Proteomes" id="UP001179121">
    <property type="component" value="Chromosome"/>
</dbReference>
<sequence length="672" mass="73531">MTKLIEEERKVVLQEGSASIARGMYPGKPQPISEAPSNVYVITDDDIRHSGAIDIPTILRRIPGIDVMQVNGADFNVAARGNNQLRANKMLVLVDGRSIYLDSQGEVLWKNIPVTLPEIKRIEVLKGPAAALYGFNAFDGVINIITKSAAEMKGVTLQFGGGEYGTISGAAIVAGVHNKFGYRLSYGHNQTNSWNNRDSLAFRNNLFNGQLEYAMPGDAKLTLQGGIADSNRYDGPIVDVTAITQQPMQRYASAVYDRPNFFIRAFWTGNHQPGTVGANPLVSNNIRFVDQNGTSAHFLEANSYNIEAQHAIDLWIGNRLTYGVNYRHNTAKGNFTDGHEDRVGLYLQDEWRLTQSLTAVGGLRYDMDTFINPTISPRFSLQWRPLENHSFRAGVSVGYRPPTLFETQTANFGCISPRIPFSPSLAPCQVGVNPFTGETRTTLNGNRNLAPEQIISYDAGYQGWFWKHRLRVRADLFFNHISNLISIASVGPGTNSFANGGTQGAIGQGGGAADIYGGEVGIEAQITTWLSGLANYTYQDIGQTYTTGNTAQANRVARGAPQHKVNAGVRADFDNGVNGEALVHYVSSATYPLDPGFVGFTFFGAPLPPSATVGSYVLLNLRGAYKFWRERQTGREAEVAVTAFNALNDKHKEHPLGETIGSRVMGWLTVKY</sequence>
<dbReference type="Gene3D" id="2.40.170.20">
    <property type="entry name" value="TonB-dependent receptor, beta-barrel domain"/>
    <property type="match status" value="1"/>
</dbReference>
<dbReference type="InterPro" id="IPR036942">
    <property type="entry name" value="Beta-barrel_TonB_sf"/>
</dbReference>
<dbReference type="SUPFAM" id="SSF56935">
    <property type="entry name" value="Porins"/>
    <property type="match status" value="1"/>
</dbReference>
<dbReference type="EMBL" id="OX365700">
    <property type="protein sequence ID" value="CAI4030435.1"/>
    <property type="molecule type" value="Genomic_DNA"/>
</dbReference>
<keyword evidence="15" id="KW-1185">Reference proteome</keyword>
<keyword evidence="8 14" id="KW-0675">Receptor</keyword>
<evidence type="ECO:0000256" key="9">
    <source>
        <dbReference type="ARBA" id="ARBA00023237"/>
    </source>
</evidence>
<dbReference type="InterPro" id="IPR000531">
    <property type="entry name" value="Beta-barrel_TonB"/>
</dbReference>
<evidence type="ECO:0000313" key="14">
    <source>
        <dbReference type="EMBL" id="CAI4030435.1"/>
    </source>
</evidence>
<name>A0AA86MWL6_9BACT</name>
<comment type="subcellular location">
    <subcellularLocation>
        <location evidence="1 10">Cell outer membrane</location>
        <topology evidence="1 10">Multi-pass membrane protein</topology>
    </subcellularLocation>
</comment>
<keyword evidence="4 10" id="KW-0812">Transmembrane</keyword>
<dbReference type="Pfam" id="PF07715">
    <property type="entry name" value="Plug"/>
    <property type="match status" value="1"/>
</dbReference>
<keyword evidence="7 10" id="KW-0472">Membrane</keyword>
<dbReference type="PROSITE" id="PS52016">
    <property type="entry name" value="TONB_DEPENDENT_REC_3"/>
    <property type="match status" value="1"/>
</dbReference>
<keyword evidence="3 10" id="KW-1134">Transmembrane beta strand</keyword>